<sequence length="571" mass="64596">MEIKTVGKRLIIDGYVYKKCSQDLNRGRINWECVRYRDPYLNCRARAITYISSSGENIRVHQGPKESNHDHQPSHKEVRRAERIARRDSLKEVMHSVTHPAPVEKVNRNTAEKEKHEVQSGSTCQTVDKDPSTSDLLNSTDSGWVVSEETTRRIEKIDEHQSQKDEKIEKTKEHQLEKQSKKDDGIKKCQSSSETKKTHSTSTSKVSDEIKTESKPKIDHDQRWGRTSLIRDPTYYRRFLLKFLESLVFTRQNIMETLKVVYKSPHSRTVACSIIFEHQEKVVEDLMTLLNDPKTPITAIDDCSISISQHLSSSSLDTGKLELLKSCAEKIAKLENRKLQLQKICCSIEGTQKVEATEEGKASVSTSSDRKITSEKTSILCIDLTDELDDKPKIKKEVPLIDLDEIPSATNTDTANQMPIHNDLRRKMDDNNNTSSAQPVEASSDISTGSNSSLSDLLKLIPCESGIQYPNMHYPALPLHMATGIPWMPMTGIPPFHYVDPNYAINFPTMMSNEQLPIQNFGPMNSMPAMNPIGHAYQQMGSMYPTNSESFISSGHHVVEQNQPINVQLGF</sequence>
<proteinExistence type="predicted"/>
<evidence type="ECO:0000313" key="2">
    <source>
        <dbReference type="Proteomes" id="UP001239111"/>
    </source>
</evidence>
<name>A0ACC2N625_9HYME</name>
<evidence type="ECO:0000313" key="1">
    <source>
        <dbReference type="EMBL" id="KAJ8665100.1"/>
    </source>
</evidence>
<keyword evidence="2" id="KW-1185">Reference proteome</keyword>
<organism evidence="1 2">
    <name type="scientific">Eretmocerus hayati</name>
    <dbReference type="NCBI Taxonomy" id="131215"/>
    <lineage>
        <taxon>Eukaryota</taxon>
        <taxon>Metazoa</taxon>
        <taxon>Ecdysozoa</taxon>
        <taxon>Arthropoda</taxon>
        <taxon>Hexapoda</taxon>
        <taxon>Insecta</taxon>
        <taxon>Pterygota</taxon>
        <taxon>Neoptera</taxon>
        <taxon>Endopterygota</taxon>
        <taxon>Hymenoptera</taxon>
        <taxon>Apocrita</taxon>
        <taxon>Proctotrupomorpha</taxon>
        <taxon>Chalcidoidea</taxon>
        <taxon>Aphelinidae</taxon>
        <taxon>Aphelininae</taxon>
        <taxon>Eretmocerus</taxon>
    </lineage>
</organism>
<comment type="caution">
    <text evidence="1">The sequence shown here is derived from an EMBL/GenBank/DDBJ whole genome shotgun (WGS) entry which is preliminary data.</text>
</comment>
<dbReference type="Proteomes" id="UP001239111">
    <property type="component" value="Chromosome 4"/>
</dbReference>
<gene>
    <name evidence="1" type="ORF">QAD02_006762</name>
</gene>
<dbReference type="EMBL" id="CM056744">
    <property type="protein sequence ID" value="KAJ8665100.1"/>
    <property type="molecule type" value="Genomic_DNA"/>
</dbReference>
<accession>A0ACC2N625</accession>
<protein>
    <submittedName>
        <fullName evidence="1">Uncharacterized protein</fullName>
    </submittedName>
</protein>
<reference evidence="1" key="1">
    <citation type="submission" date="2023-04" db="EMBL/GenBank/DDBJ databases">
        <title>A chromosome-level genome assembly of the parasitoid wasp Eretmocerus hayati.</title>
        <authorList>
            <person name="Zhong Y."/>
            <person name="Liu S."/>
            <person name="Liu Y."/>
        </authorList>
    </citation>
    <scope>NUCLEOTIDE SEQUENCE</scope>
    <source>
        <strain evidence="1">ZJU_SS_LIU_2023</strain>
    </source>
</reference>